<dbReference type="PANTHER" id="PTHR14269:SF62">
    <property type="entry name" value="CDP-DIACYLGLYCEROL--GLYCEROL-3-PHOSPHATE 3-PHOSPHATIDYLTRANSFERASE 1, CHLOROPLASTIC"/>
    <property type="match status" value="1"/>
</dbReference>
<keyword evidence="5 12" id="KW-0812">Transmembrane</keyword>
<dbReference type="Proteomes" id="UP000469346">
    <property type="component" value="Unassembled WGS sequence"/>
</dbReference>
<evidence type="ECO:0000256" key="5">
    <source>
        <dbReference type="ARBA" id="ARBA00022692"/>
    </source>
</evidence>
<evidence type="ECO:0000256" key="3">
    <source>
        <dbReference type="ARBA" id="ARBA00022516"/>
    </source>
</evidence>
<evidence type="ECO:0000256" key="9">
    <source>
        <dbReference type="ARBA" id="ARBA00023209"/>
    </source>
</evidence>
<comment type="caution">
    <text evidence="13">The sequence shown here is derived from an EMBL/GenBank/DDBJ whole genome shotgun (WGS) entry which is preliminary data.</text>
</comment>
<keyword evidence="9" id="KW-0594">Phospholipid biosynthesis</keyword>
<comment type="subcellular location">
    <subcellularLocation>
        <location evidence="1">Membrane</location>
        <topology evidence="1">Multi-pass membrane protein</topology>
    </subcellularLocation>
</comment>
<dbReference type="GO" id="GO:0046474">
    <property type="term" value="P:glycerophospholipid biosynthetic process"/>
    <property type="evidence" value="ECO:0007669"/>
    <property type="project" value="TreeGrafter"/>
</dbReference>
<feature type="transmembrane region" description="Helical" evidence="12">
    <location>
        <begin position="175"/>
        <end position="192"/>
    </location>
</feature>
<keyword evidence="14" id="KW-1185">Reference proteome</keyword>
<dbReference type="InterPro" id="IPR048254">
    <property type="entry name" value="CDP_ALCOHOL_P_TRANSF_CS"/>
</dbReference>
<feature type="transmembrane region" description="Helical" evidence="12">
    <location>
        <begin position="198"/>
        <end position="217"/>
    </location>
</feature>
<evidence type="ECO:0000256" key="8">
    <source>
        <dbReference type="ARBA" id="ARBA00023136"/>
    </source>
</evidence>
<comment type="similarity">
    <text evidence="2 11">Belongs to the CDP-alcohol phosphatidyltransferase class-I family.</text>
</comment>
<dbReference type="RefSeq" id="WP_163298583.1">
    <property type="nucleotide sequence ID" value="NZ_JAAGRR010000057.1"/>
</dbReference>
<gene>
    <name evidence="13" type="ORF">G3N55_06250</name>
</gene>
<evidence type="ECO:0000256" key="10">
    <source>
        <dbReference type="ARBA" id="ARBA00023264"/>
    </source>
</evidence>
<keyword evidence="4 11" id="KW-0808">Transferase</keyword>
<proteinExistence type="inferred from homology"/>
<dbReference type="Pfam" id="PF01066">
    <property type="entry name" value="CDP-OH_P_transf"/>
    <property type="match status" value="1"/>
</dbReference>
<evidence type="ECO:0000256" key="1">
    <source>
        <dbReference type="ARBA" id="ARBA00004141"/>
    </source>
</evidence>
<evidence type="ECO:0000256" key="2">
    <source>
        <dbReference type="ARBA" id="ARBA00010441"/>
    </source>
</evidence>
<feature type="transmembrane region" description="Helical" evidence="12">
    <location>
        <begin position="7"/>
        <end position="25"/>
    </location>
</feature>
<dbReference type="InterPro" id="IPR050324">
    <property type="entry name" value="CDP-alcohol_PTase-I"/>
</dbReference>
<keyword evidence="3" id="KW-0444">Lipid biosynthesis</keyword>
<dbReference type="AlphaFoldDB" id="A0A6N9TQQ6"/>
<keyword evidence="7" id="KW-0443">Lipid metabolism</keyword>
<dbReference type="PANTHER" id="PTHR14269">
    <property type="entry name" value="CDP-DIACYLGLYCEROL--GLYCEROL-3-PHOSPHATE 3-PHOSPHATIDYLTRANSFERASE-RELATED"/>
    <property type="match status" value="1"/>
</dbReference>
<feature type="transmembrane region" description="Helical" evidence="12">
    <location>
        <begin position="144"/>
        <end position="163"/>
    </location>
</feature>
<dbReference type="InterPro" id="IPR000462">
    <property type="entry name" value="CDP-OH_P_trans"/>
</dbReference>
<feature type="transmembrane region" description="Helical" evidence="12">
    <location>
        <begin position="258"/>
        <end position="277"/>
    </location>
</feature>
<organism evidence="13 14">
    <name type="scientific">Dissulfurirhabdus thermomarina</name>
    <dbReference type="NCBI Taxonomy" id="1765737"/>
    <lineage>
        <taxon>Bacteria</taxon>
        <taxon>Deltaproteobacteria</taxon>
        <taxon>Dissulfurirhabdaceae</taxon>
        <taxon>Dissulfurirhabdus</taxon>
    </lineage>
</organism>
<evidence type="ECO:0008006" key="15">
    <source>
        <dbReference type="Google" id="ProtNLM"/>
    </source>
</evidence>
<protein>
    <recommendedName>
        <fullName evidence="15">CDP-diacylglycerol--glycerol-3-phosphate 3-phosphatidyltransferase</fullName>
    </recommendedName>
</protein>
<dbReference type="InterPro" id="IPR043130">
    <property type="entry name" value="CDP-OH_PTrfase_TM_dom"/>
</dbReference>
<evidence type="ECO:0000256" key="6">
    <source>
        <dbReference type="ARBA" id="ARBA00022989"/>
    </source>
</evidence>
<accession>A0A6N9TQQ6</accession>
<dbReference type="EMBL" id="JAAGRR010000057">
    <property type="protein sequence ID" value="NDY42443.1"/>
    <property type="molecule type" value="Genomic_DNA"/>
</dbReference>
<sequence length="343" mass="36767">MRFTANHLTLLRILLLPLPFFLVYGGTWERMAALAAATLLGVTDYVDGVMARRQGVTSLGKLLDPIADKIFVAVIFLPLVDLRILPLWILWPILLREFLVTELRRFGSNAETPLNVTELAKVKTTVQMTGAGVILITATFPERAVPATLLAAALVLAAAAGLARRVRTGAFPRRAWIGMGFVALALAIRLAWDARTSVVIYGGVILAITLVSAAGYVRRALPPLRRAGLPGLLSLLATLSLPLVALGLLPLAPGATGLVLSIVCVEFAAQALDIWALQQGAGDLSWIKIRLLAPAALAALAAGLAWMPVEDAATLYLAFAGAGSFSYALYDFWHHRRLLRRGI</sequence>
<dbReference type="PROSITE" id="PS00379">
    <property type="entry name" value="CDP_ALCOHOL_P_TRANSF"/>
    <property type="match status" value="1"/>
</dbReference>
<feature type="transmembrane region" description="Helical" evidence="12">
    <location>
        <begin position="229"/>
        <end position="252"/>
    </location>
</feature>
<reference evidence="13 14" key="1">
    <citation type="submission" date="2020-02" db="EMBL/GenBank/DDBJ databases">
        <title>Comparative genomics of sulfur disproportionating microorganisms.</title>
        <authorList>
            <person name="Ward L.M."/>
            <person name="Bertran E."/>
            <person name="Johnston D.T."/>
        </authorList>
    </citation>
    <scope>NUCLEOTIDE SEQUENCE [LARGE SCALE GENOMIC DNA]</scope>
    <source>
        <strain evidence="13 14">DSM 100025</strain>
    </source>
</reference>
<evidence type="ECO:0000256" key="12">
    <source>
        <dbReference type="SAM" id="Phobius"/>
    </source>
</evidence>
<keyword evidence="8 12" id="KW-0472">Membrane</keyword>
<evidence type="ECO:0000313" key="14">
    <source>
        <dbReference type="Proteomes" id="UP000469346"/>
    </source>
</evidence>
<dbReference type="GO" id="GO:0016020">
    <property type="term" value="C:membrane"/>
    <property type="evidence" value="ECO:0007669"/>
    <property type="project" value="UniProtKB-SubCell"/>
</dbReference>
<keyword evidence="6 12" id="KW-1133">Transmembrane helix</keyword>
<name>A0A6N9TQQ6_DISTH</name>
<feature type="transmembrane region" description="Helical" evidence="12">
    <location>
        <begin position="313"/>
        <end position="333"/>
    </location>
</feature>
<feature type="transmembrane region" description="Helical" evidence="12">
    <location>
        <begin position="70"/>
        <end position="91"/>
    </location>
</feature>
<evidence type="ECO:0000313" key="13">
    <source>
        <dbReference type="EMBL" id="NDY42443.1"/>
    </source>
</evidence>
<dbReference type="Gene3D" id="1.20.120.1760">
    <property type="match status" value="1"/>
</dbReference>
<feature type="transmembrane region" description="Helical" evidence="12">
    <location>
        <begin position="289"/>
        <end position="307"/>
    </location>
</feature>
<evidence type="ECO:0000256" key="4">
    <source>
        <dbReference type="ARBA" id="ARBA00022679"/>
    </source>
</evidence>
<evidence type="ECO:0000256" key="7">
    <source>
        <dbReference type="ARBA" id="ARBA00023098"/>
    </source>
</evidence>
<evidence type="ECO:0000256" key="11">
    <source>
        <dbReference type="RuleBase" id="RU003750"/>
    </source>
</evidence>
<keyword evidence="10" id="KW-1208">Phospholipid metabolism</keyword>
<dbReference type="GO" id="GO:0016780">
    <property type="term" value="F:phosphotransferase activity, for other substituted phosphate groups"/>
    <property type="evidence" value="ECO:0007669"/>
    <property type="project" value="InterPro"/>
</dbReference>